<dbReference type="FunFam" id="2.170.120.12:FF:000002">
    <property type="entry name" value="DNA-directed RNA polymerase II subunit RPB3"/>
    <property type="match status" value="1"/>
</dbReference>
<keyword evidence="3" id="KW-0240">DNA-directed RNA polymerase</keyword>
<dbReference type="GO" id="GO:0005665">
    <property type="term" value="C:RNA polymerase II, core complex"/>
    <property type="evidence" value="ECO:0007669"/>
    <property type="project" value="TreeGrafter"/>
</dbReference>
<evidence type="ECO:0000259" key="8">
    <source>
        <dbReference type="SMART" id="SM00662"/>
    </source>
</evidence>
<reference evidence="9 10" key="1">
    <citation type="journal article" date="2018" name="Nat. Ecol. Evol.">
        <title>Pezizomycetes genomes reveal the molecular basis of ectomycorrhizal truffle lifestyle.</title>
        <authorList>
            <person name="Murat C."/>
            <person name="Payen T."/>
            <person name="Noel B."/>
            <person name="Kuo A."/>
            <person name="Morin E."/>
            <person name="Chen J."/>
            <person name="Kohler A."/>
            <person name="Krizsan K."/>
            <person name="Balestrini R."/>
            <person name="Da Silva C."/>
            <person name="Montanini B."/>
            <person name="Hainaut M."/>
            <person name="Levati E."/>
            <person name="Barry K.W."/>
            <person name="Belfiori B."/>
            <person name="Cichocki N."/>
            <person name="Clum A."/>
            <person name="Dockter R.B."/>
            <person name="Fauchery L."/>
            <person name="Guy J."/>
            <person name="Iotti M."/>
            <person name="Le Tacon F."/>
            <person name="Lindquist E.A."/>
            <person name="Lipzen A."/>
            <person name="Malagnac F."/>
            <person name="Mello A."/>
            <person name="Molinier V."/>
            <person name="Miyauchi S."/>
            <person name="Poulain J."/>
            <person name="Riccioni C."/>
            <person name="Rubini A."/>
            <person name="Sitrit Y."/>
            <person name="Splivallo R."/>
            <person name="Traeger S."/>
            <person name="Wang M."/>
            <person name="Zifcakova L."/>
            <person name="Wipf D."/>
            <person name="Zambonelli A."/>
            <person name="Paolocci F."/>
            <person name="Nowrousian M."/>
            <person name="Ottonello S."/>
            <person name="Baldrian P."/>
            <person name="Spatafora J.W."/>
            <person name="Henrissat B."/>
            <person name="Nagy L.G."/>
            <person name="Aury J.M."/>
            <person name="Wincker P."/>
            <person name="Grigoriev I.V."/>
            <person name="Bonfante P."/>
            <person name="Martin F.M."/>
        </authorList>
    </citation>
    <scope>NUCLEOTIDE SEQUENCE [LARGE SCALE GENOMIC DNA]</scope>
    <source>
        <strain evidence="9 10">RN42</strain>
    </source>
</reference>
<dbReference type="HAMAP" id="MF_00320">
    <property type="entry name" value="RNApol_arch_Rpo3"/>
    <property type="match status" value="1"/>
</dbReference>
<feature type="domain" description="DNA-directed RNA polymerase RpoA/D/Rpb3-type" evidence="8">
    <location>
        <begin position="23"/>
        <end position="267"/>
    </location>
</feature>
<evidence type="ECO:0000313" key="10">
    <source>
        <dbReference type="Proteomes" id="UP000275078"/>
    </source>
</evidence>
<dbReference type="Pfam" id="PF01000">
    <property type="entry name" value="RNA_pol_A_bac"/>
    <property type="match status" value="1"/>
</dbReference>
<dbReference type="PANTHER" id="PTHR11800">
    <property type="entry name" value="DNA-DIRECTED RNA POLYMERASE"/>
    <property type="match status" value="1"/>
</dbReference>
<dbReference type="PROSITE" id="PS00446">
    <property type="entry name" value="RNA_POL_D_30KD"/>
    <property type="match status" value="1"/>
</dbReference>
<evidence type="ECO:0000256" key="5">
    <source>
        <dbReference type="ARBA" id="ARBA00023242"/>
    </source>
</evidence>
<evidence type="ECO:0000256" key="2">
    <source>
        <dbReference type="ARBA" id="ARBA00011730"/>
    </source>
</evidence>
<gene>
    <name evidence="9" type="ORF">BJ508DRAFT_410578</name>
</gene>
<dbReference type="Gene3D" id="3.30.1360.10">
    <property type="entry name" value="RNA polymerase, RBP11-like subunit"/>
    <property type="match status" value="1"/>
</dbReference>
<organism evidence="9 10">
    <name type="scientific">Ascobolus immersus RN42</name>
    <dbReference type="NCBI Taxonomy" id="1160509"/>
    <lineage>
        <taxon>Eukaryota</taxon>
        <taxon>Fungi</taxon>
        <taxon>Dikarya</taxon>
        <taxon>Ascomycota</taxon>
        <taxon>Pezizomycotina</taxon>
        <taxon>Pezizomycetes</taxon>
        <taxon>Pezizales</taxon>
        <taxon>Ascobolaceae</taxon>
        <taxon>Ascobolus</taxon>
    </lineage>
</organism>
<dbReference type="STRING" id="1160509.A0A3N4IM92"/>
<comment type="subcellular location">
    <subcellularLocation>
        <location evidence="1">Nucleus</location>
    </subcellularLocation>
</comment>
<keyword evidence="5" id="KW-0539">Nucleus</keyword>
<dbReference type="InterPro" id="IPR011263">
    <property type="entry name" value="DNA-dir_RNA_pol_RpoA/D/Rpb3"/>
</dbReference>
<keyword evidence="10" id="KW-1185">Reference proteome</keyword>
<dbReference type="AlphaFoldDB" id="A0A3N4IM92"/>
<accession>A0A3N4IM92</accession>
<dbReference type="InterPro" id="IPR001514">
    <property type="entry name" value="DNA-dir_RNA_pol_30-40kDasu_CS"/>
</dbReference>
<dbReference type="InterPro" id="IPR050518">
    <property type="entry name" value="Rpo3/RPB3_RNA_Pol_subunit"/>
</dbReference>
<dbReference type="EMBL" id="ML119647">
    <property type="protein sequence ID" value="RPA86989.1"/>
    <property type="molecule type" value="Genomic_DNA"/>
</dbReference>
<evidence type="ECO:0000256" key="7">
    <source>
        <dbReference type="ARBA" id="ARBA00072506"/>
    </source>
</evidence>
<dbReference type="InterPro" id="IPR011262">
    <property type="entry name" value="DNA-dir_RNA_pol_insert"/>
</dbReference>
<dbReference type="Pfam" id="PF01193">
    <property type="entry name" value="RNA_pol_L"/>
    <property type="match status" value="1"/>
</dbReference>
<dbReference type="SUPFAM" id="SSF55257">
    <property type="entry name" value="RBP11-like subunits of RNA polymerase"/>
    <property type="match status" value="1"/>
</dbReference>
<dbReference type="Gene3D" id="2.170.120.12">
    <property type="entry name" value="DNA-directed RNA polymerase, insert domain"/>
    <property type="match status" value="1"/>
</dbReference>
<dbReference type="GO" id="GO:0006366">
    <property type="term" value="P:transcription by RNA polymerase II"/>
    <property type="evidence" value="ECO:0007669"/>
    <property type="project" value="TreeGrafter"/>
</dbReference>
<dbReference type="SUPFAM" id="SSF56553">
    <property type="entry name" value="Insert subdomain of RNA polymerase alpha subunit"/>
    <property type="match status" value="1"/>
</dbReference>
<dbReference type="SMART" id="SM00662">
    <property type="entry name" value="RPOLD"/>
    <property type="match status" value="1"/>
</dbReference>
<dbReference type="GO" id="GO:0003899">
    <property type="term" value="F:DNA-directed RNA polymerase activity"/>
    <property type="evidence" value="ECO:0007669"/>
    <property type="project" value="InterPro"/>
</dbReference>
<comment type="similarity">
    <text evidence="6">Belongs to the archaeal Rpo3/eukaryotic RPB3 RNA polymerase subunit family.</text>
</comment>
<dbReference type="Proteomes" id="UP000275078">
    <property type="component" value="Unassembled WGS sequence"/>
</dbReference>
<evidence type="ECO:0000256" key="4">
    <source>
        <dbReference type="ARBA" id="ARBA00023163"/>
    </source>
</evidence>
<sequence length="346" mass="37207">MDHYMESAGSGPQITVRSSTPMSTEFVLSNCDLSMANSLRRIIQAEIPTIAIDLVEIEENTSCIPDEMLSHRLGLIVLNSSGVDEALDYNRDCPCDSYCDRCAVVLSINARCNEDARTVYARDLRILEGGSRSGVGMPCCNDPEGKGPIIVKLGKGQELRAKCIAKKGIAKEHAKWQPTTAVGFEYDPHNTLKHIEYWYEEDAAAEWPKSKNADWEDPPVEGTPFDYDAVPTKFYFDMESAGGMPPQEILEQGIKYLQEKLAAVLTGITGDEGGDMEGGGSYGGGRGGRGRDGFGGDVEMGGTGQGYTTPFIHGDNTPYGGGTTPGYGARTPFGAGASTPYGNGWN</sequence>
<evidence type="ECO:0000256" key="6">
    <source>
        <dbReference type="ARBA" id="ARBA00025804"/>
    </source>
</evidence>
<protein>
    <recommendedName>
        <fullName evidence="7">DNA-directed RNA polymerase II subunit RPB3</fullName>
    </recommendedName>
</protein>
<dbReference type="GO" id="GO:0003677">
    <property type="term" value="F:DNA binding"/>
    <property type="evidence" value="ECO:0007669"/>
    <property type="project" value="InterPro"/>
</dbReference>
<evidence type="ECO:0000256" key="3">
    <source>
        <dbReference type="ARBA" id="ARBA00022478"/>
    </source>
</evidence>
<dbReference type="InterPro" id="IPR036643">
    <property type="entry name" value="RNApol_insert_sf"/>
</dbReference>
<keyword evidence="4" id="KW-0804">Transcription</keyword>
<name>A0A3N4IM92_ASCIM</name>
<dbReference type="OrthoDB" id="270173at2759"/>
<dbReference type="InterPro" id="IPR022842">
    <property type="entry name" value="RNAP_Rpo3/Rpb3/RPAC1"/>
</dbReference>
<dbReference type="GO" id="GO:0046983">
    <property type="term" value="F:protein dimerization activity"/>
    <property type="evidence" value="ECO:0007669"/>
    <property type="project" value="InterPro"/>
</dbReference>
<evidence type="ECO:0000256" key="1">
    <source>
        <dbReference type="ARBA" id="ARBA00004123"/>
    </source>
</evidence>
<evidence type="ECO:0000313" key="9">
    <source>
        <dbReference type="EMBL" id="RPA86989.1"/>
    </source>
</evidence>
<dbReference type="CDD" id="cd07031">
    <property type="entry name" value="RNAP_II_RPB3"/>
    <property type="match status" value="1"/>
</dbReference>
<dbReference type="PANTHER" id="PTHR11800:SF2">
    <property type="entry name" value="DNA-DIRECTED RNA POLYMERASE II SUBUNIT RPB3"/>
    <property type="match status" value="1"/>
</dbReference>
<proteinExistence type="inferred from homology"/>
<dbReference type="InterPro" id="IPR036603">
    <property type="entry name" value="RBP11-like"/>
</dbReference>
<comment type="subunit">
    <text evidence="2">Component of the RNA polymerase II (Pol II) complex consisting of 12 subunits.</text>
</comment>